<dbReference type="Proteomes" id="UP001208690">
    <property type="component" value="Unassembled WGS sequence"/>
</dbReference>
<sequence length="224" mass="25023">MLDDLDVASRLLPMLRVVCDDLPIPISIADPDLDDTPLIYVNGAFEALTLYRAEEVIGKNCRFLQGRLTDGTVTDEIAHACQRRAGDSCCIINYRKDGSLFFNMLAIQPLRLDLNRTLLMGCQFAFRPTQTGGTLARTCALIDRAQRQMRLSSRISADDINLHDTFRIDTIGMRFEAAFTRVKNALIRDNSSLMAQGSSLRRREALGRGGFAGRDQSHIERLLG</sequence>
<dbReference type="PANTHER" id="PTHR47429:SF2">
    <property type="entry name" value="PROTEIN TWIN LOV 1"/>
    <property type="match status" value="1"/>
</dbReference>
<dbReference type="Pfam" id="PF13426">
    <property type="entry name" value="PAS_9"/>
    <property type="match status" value="1"/>
</dbReference>
<evidence type="ECO:0000256" key="1">
    <source>
        <dbReference type="ARBA" id="ARBA00022630"/>
    </source>
</evidence>
<evidence type="ECO:0000256" key="3">
    <source>
        <dbReference type="ARBA" id="ARBA00022991"/>
    </source>
</evidence>
<evidence type="ECO:0000259" key="4">
    <source>
        <dbReference type="Pfam" id="PF13426"/>
    </source>
</evidence>
<keyword evidence="1" id="KW-0285">Flavoprotein</keyword>
<dbReference type="RefSeq" id="WP_263845334.1">
    <property type="nucleotide sequence ID" value="NZ_JALIEB010000011.1"/>
</dbReference>
<dbReference type="InterPro" id="IPR000014">
    <property type="entry name" value="PAS"/>
</dbReference>
<proteinExistence type="predicted"/>
<organism evidence="5 6">
    <name type="scientific">Roseobacter sinensis</name>
    <dbReference type="NCBI Taxonomy" id="2931391"/>
    <lineage>
        <taxon>Bacteria</taxon>
        <taxon>Pseudomonadati</taxon>
        <taxon>Pseudomonadota</taxon>
        <taxon>Alphaproteobacteria</taxon>
        <taxon>Rhodobacterales</taxon>
        <taxon>Roseobacteraceae</taxon>
        <taxon>Roseobacter</taxon>
    </lineage>
</organism>
<accession>A0ABT3BHH0</accession>
<feature type="domain" description="PAS" evidence="4">
    <location>
        <begin position="34"/>
        <end position="120"/>
    </location>
</feature>
<evidence type="ECO:0000313" key="5">
    <source>
        <dbReference type="EMBL" id="MCV3273019.1"/>
    </source>
</evidence>
<name>A0ABT3BHH0_9RHOB</name>
<keyword evidence="3" id="KW-0157">Chromophore</keyword>
<evidence type="ECO:0000256" key="2">
    <source>
        <dbReference type="ARBA" id="ARBA00022643"/>
    </source>
</evidence>
<gene>
    <name evidence="5" type="ORF">MUB52_16415</name>
</gene>
<keyword evidence="6" id="KW-1185">Reference proteome</keyword>
<dbReference type="Gene3D" id="3.30.450.20">
    <property type="entry name" value="PAS domain"/>
    <property type="match status" value="1"/>
</dbReference>
<comment type="caution">
    <text evidence="5">The sequence shown here is derived from an EMBL/GenBank/DDBJ whole genome shotgun (WGS) entry which is preliminary data.</text>
</comment>
<dbReference type="SUPFAM" id="SSF55785">
    <property type="entry name" value="PYP-like sensor domain (PAS domain)"/>
    <property type="match status" value="1"/>
</dbReference>
<keyword evidence="2" id="KW-0288">FMN</keyword>
<dbReference type="InterPro" id="IPR035965">
    <property type="entry name" value="PAS-like_dom_sf"/>
</dbReference>
<dbReference type="PANTHER" id="PTHR47429">
    <property type="entry name" value="PROTEIN TWIN LOV 1"/>
    <property type="match status" value="1"/>
</dbReference>
<evidence type="ECO:0000313" key="6">
    <source>
        <dbReference type="Proteomes" id="UP001208690"/>
    </source>
</evidence>
<reference evidence="5 6" key="1">
    <citation type="submission" date="2022-04" db="EMBL/GenBank/DDBJ databases">
        <title>Roseobacter sp. WL0113 is a bacterium isolated from neritic sediment.</title>
        <authorList>
            <person name="Wang L."/>
            <person name="He W."/>
            <person name="Zhang D.-F."/>
        </authorList>
    </citation>
    <scope>NUCLEOTIDE SEQUENCE [LARGE SCALE GENOMIC DNA]</scope>
    <source>
        <strain evidence="5 6">WL0113</strain>
    </source>
</reference>
<dbReference type="EMBL" id="JALIEB010000011">
    <property type="protein sequence ID" value="MCV3273019.1"/>
    <property type="molecule type" value="Genomic_DNA"/>
</dbReference>
<protein>
    <submittedName>
        <fullName evidence="5">PAS domain-containing protein</fullName>
    </submittedName>
</protein>